<evidence type="ECO:0000259" key="7">
    <source>
        <dbReference type="Pfam" id="PF04542"/>
    </source>
</evidence>
<gene>
    <name evidence="9" type="ORF">HMPREF9997_02318</name>
</gene>
<evidence type="ECO:0000259" key="8">
    <source>
        <dbReference type="Pfam" id="PF08281"/>
    </source>
</evidence>
<dbReference type="CDD" id="cd06171">
    <property type="entry name" value="Sigma70_r4"/>
    <property type="match status" value="1"/>
</dbReference>
<feature type="region of interest" description="Disordered" evidence="6">
    <location>
        <begin position="1"/>
        <end position="21"/>
    </location>
</feature>
<dbReference type="Gene3D" id="1.10.10.10">
    <property type="entry name" value="Winged helix-like DNA-binding domain superfamily/Winged helix DNA-binding domain"/>
    <property type="match status" value="1"/>
</dbReference>
<evidence type="ECO:0000256" key="2">
    <source>
        <dbReference type="ARBA" id="ARBA00023015"/>
    </source>
</evidence>
<dbReference type="GO" id="GO:0016987">
    <property type="term" value="F:sigma factor activity"/>
    <property type="evidence" value="ECO:0007669"/>
    <property type="project" value="UniProtKB-KW"/>
</dbReference>
<evidence type="ECO:0000256" key="1">
    <source>
        <dbReference type="ARBA" id="ARBA00010641"/>
    </source>
</evidence>
<evidence type="ECO:0000313" key="10">
    <source>
        <dbReference type="Proteomes" id="UP000010445"/>
    </source>
</evidence>
<dbReference type="eggNOG" id="COG1595">
    <property type="taxonomic scope" value="Bacteria"/>
</dbReference>
<dbReference type="RefSeq" id="WP_006062128.1">
    <property type="nucleotide sequence ID" value="NZ_KB290823.1"/>
</dbReference>
<evidence type="ECO:0000256" key="6">
    <source>
        <dbReference type="SAM" id="MobiDB-lite"/>
    </source>
</evidence>
<dbReference type="EMBL" id="AMEM01000039">
    <property type="protein sequence ID" value="EKX88202.1"/>
    <property type="molecule type" value="Genomic_DNA"/>
</dbReference>
<dbReference type="Pfam" id="PF08281">
    <property type="entry name" value="Sigma70_r4_2"/>
    <property type="match status" value="1"/>
</dbReference>
<dbReference type="SUPFAM" id="SSF88659">
    <property type="entry name" value="Sigma3 and sigma4 domains of RNA polymerase sigma factors"/>
    <property type="match status" value="1"/>
</dbReference>
<dbReference type="InterPro" id="IPR014284">
    <property type="entry name" value="RNA_pol_sigma-70_dom"/>
</dbReference>
<name>L1MAF7_9CORY</name>
<comment type="similarity">
    <text evidence="1">Belongs to the sigma-70 factor family. ECF subfamily.</text>
</comment>
<dbReference type="GO" id="GO:0006352">
    <property type="term" value="P:DNA-templated transcription initiation"/>
    <property type="evidence" value="ECO:0007669"/>
    <property type="project" value="InterPro"/>
</dbReference>
<keyword evidence="5" id="KW-0804">Transcription</keyword>
<comment type="caution">
    <text evidence="9">The sequence shown here is derived from an EMBL/GenBank/DDBJ whole genome shotgun (WGS) entry which is preliminary data.</text>
</comment>
<feature type="domain" description="RNA polymerase sigma factor 70 region 4 type 2" evidence="8">
    <location>
        <begin position="134"/>
        <end position="184"/>
    </location>
</feature>
<organism evidence="9 10">
    <name type="scientific">Corynebacterium durum F0235</name>
    <dbReference type="NCBI Taxonomy" id="1035195"/>
    <lineage>
        <taxon>Bacteria</taxon>
        <taxon>Bacillati</taxon>
        <taxon>Actinomycetota</taxon>
        <taxon>Actinomycetes</taxon>
        <taxon>Mycobacteriales</taxon>
        <taxon>Corynebacteriaceae</taxon>
        <taxon>Corynebacterium</taxon>
    </lineage>
</organism>
<keyword evidence="10" id="KW-1185">Reference proteome</keyword>
<sequence length="195" mass="21529">MTSLEACDVAEQHPTGSNTSDDLALITHAQNGDTAAFGTLIRDAHGRMWAVCLSITGNHQDAEDAMQNALTAIWRNIGSFEPRARFSTWAYRIASNAALQLIRSRRDTPDAEAGIQEPDRHSPIDDRVTAGIVIRHALEQLAPEFKEAIVLREYAGMNYQEIAEHQNVGVQTVKSRLNRARAKLRDALEEVGVSI</sequence>
<dbReference type="OrthoDB" id="5244716at2"/>
<dbReference type="NCBIfam" id="TIGR02937">
    <property type="entry name" value="sigma70-ECF"/>
    <property type="match status" value="1"/>
</dbReference>
<dbReference type="InterPro" id="IPR039425">
    <property type="entry name" value="RNA_pol_sigma-70-like"/>
</dbReference>
<dbReference type="InterPro" id="IPR007627">
    <property type="entry name" value="RNA_pol_sigma70_r2"/>
</dbReference>
<dbReference type="STRING" id="1035195.HMPREF9997_02318"/>
<keyword evidence="2" id="KW-0805">Transcription regulation</keyword>
<dbReference type="InterPro" id="IPR013325">
    <property type="entry name" value="RNA_pol_sigma_r2"/>
</dbReference>
<dbReference type="Proteomes" id="UP000010445">
    <property type="component" value="Unassembled WGS sequence"/>
</dbReference>
<evidence type="ECO:0000256" key="3">
    <source>
        <dbReference type="ARBA" id="ARBA00023082"/>
    </source>
</evidence>
<keyword evidence="4" id="KW-0238">DNA-binding</keyword>
<dbReference type="Gene3D" id="1.10.1740.10">
    <property type="match status" value="1"/>
</dbReference>
<keyword evidence="3" id="KW-0731">Sigma factor</keyword>
<dbReference type="PANTHER" id="PTHR43133">
    <property type="entry name" value="RNA POLYMERASE ECF-TYPE SIGMA FACTO"/>
    <property type="match status" value="1"/>
</dbReference>
<dbReference type="HOGENOM" id="CLU_047691_3_0_11"/>
<dbReference type="GO" id="GO:0003677">
    <property type="term" value="F:DNA binding"/>
    <property type="evidence" value="ECO:0007669"/>
    <property type="project" value="UniProtKB-KW"/>
</dbReference>
<reference evidence="9 10" key="1">
    <citation type="submission" date="2012-05" db="EMBL/GenBank/DDBJ databases">
        <authorList>
            <person name="Weinstock G."/>
            <person name="Sodergren E."/>
            <person name="Lobos E.A."/>
            <person name="Fulton L."/>
            <person name="Fulton R."/>
            <person name="Courtney L."/>
            <person name="Fronick C."/>
            <person name="O'Laughlin M."/>
            <person name="Godfrey J."/>
            <person name="Wilson R.M."/>
            <person name="Miner T."/>
            <person name="Farmer C."/>
            <person name="Delehaunty K."/>
            <person name="Cordes M."/>
            <person name="Minx P."/>
            <person name="Tomlinson C."/>
            <person name="Chen J."/>
            <person name="Wollam A."/>
            <person name="Pepin K.H."/>
            <person name="Bhonagiri V."/>
            <person name="Zhang X."/>
            <person name="Suruliraj S."/>
            <person name="Warren W."/>
            <person name="Mitreva M."/>
            <person name="Mardis E.R."/>
            <person name="Wilson R.K."/>
        </authorList>
    </citation>
    <scope>NUCLEOTIDE SEQUENCE [LARGE SCALE GENOMIC DNA]</scope>
    <source>
        <strain evidence="9 10">F0235</strain>
    </source>
</reference>
<feature type="domain" description="RNA polymerase sigma-70 region 2" evidence="7">
    <location>
        <begin position="40"/>
        <end position="106"/>
    </location>
</feature>
<protein>
    <submittedName>
        <fullName evidence="9">Sigma-70 region 2</fullName>
    </submittedName>
</protein>
<evidence type="ECO:0000313" key="9">
    <source>
        <dbReference type="EMBL" id="EKX88202.1"/>
    </source>
</evidence>
<evidence type="ECO:0000256" key="5">
    <source>
        <dbReference type="ARBA" id="ARBA00023163"/>
    </source>
</evidence>
<accession>L1MAF7</accession>
<evidence type="ECO:0000256" key="4">
    <source>
        <dbReference type="ARBA" id="ARBA00023125"/>
    </source>
</evidence>
<dbReference type="InterPro" id="IPR036388">
    <property type="entry name" value="WH-like_DNA-bd_sf"/>
</dbReference>
<dbReference type="InterPro" id="IPR013324">
    <property type="entry name" value="RNA_pol_sigma_r3/r4-like"/>
</dbReference>
<dbReference type="PATRIC" id="fig|1035195.3.peg.2072"/>
<dbReference type="SUPFAM" id="SSF88946">
    <property type="entry name" value="Sigma2 domain of RNA polymerase sigma factors"/>
    <property type="match status" value="1"/>
</dbReference>
<dbReference type="InterPro" id="IPR013249">
    <property type="entry name" value="RNA_pol_sigma70_r4_t2"/>
</dbReference>
<dbReference type="PANTHER" id="PTHR43133:SF8">
    <property type="entry name" value="RNA POLYMERASE SIGMA FACTOR HI_1459-RELATED"/>
    <property type="match status" value="1"/>
</dbReference>
<proteinExistence type="inferred from homology"/>
<dbReference type="AlphaFoldDB" id="L1MAF7"/>
<dbReference type="Pfam" id="PF04542">
    <property type="entry name" value="Sigma70_r2"/>
    <property type="match status" value="1"/>
</dbReference>